<name>A0A5J5A4G9_9ASTE</name>
<gene>
    <name evidence="1" type="ORF">F0562_007638</name>
</gene>
<evidence type="ECO:0000313" key="2">
    <source>
        <dbReference type="Proteomes" id="UP000325577"/>
    </source>
</evidence>
<organism evidence="1 2">
    <name type="scientific">Nyssa sinensis</name>
    <dbReference type="NCBI Taxonomy" id="561372"/>
    <lineage>
        <taxon>Eukaryota</taxon>
        <taxon>Viridiplantae</taxon>
        <taxon>Streptophyta</taxon>
        <taxon>Embryophyta</taxon>
        <taxon>Tracheophyta</taxon>
        <taxon>Spermatophyta</taxon>
        <taxon>Magnoliopsida</taxon>
        <taxon>eudicotyledons</taxon>
        <taxon>Gunneridae</taxon>
        <taxon>Pentapetalae</taxon>
        <taxon>asterids</taxon>
        <taxon>Cornales</taxon>
        <taxon>Nyssaceae</taxon>
        <taxon>Nyssa</taxon>
    </lineage>
</organism>
<dbReference type="EMBL" id="CM018046">
    <property type="protein sequence ID" value="KAA8525783.1"/>
    <property type="molecule type" value="Genomic_DNA"/>
</dbReference>
<protein>
    <submittedName>
        <fullName evidence="1">Uncharacterized protein</fullName>
    </submittedName>
</protein>
<evidence type="ECO:0000313" key="1">
    <source>
        <dbReference type="EMBL" id="KAA8525783.1"/>
    </source>
</evidence>
<keyword evidence="2" id="KW-1185">Reference proteome</keyword>
<sequence>MVAMEDVEVGGSGARVARGIQAKKHSFSSFDQAAFPSLQSAYVSHSKGLLADSKGGMQEDGRSNTQEALGCDGGSCQSLQGEVKSDGAAHLNRGIKACRNSAPEVCSSLALWGNERLPLNAQNGEYPLGNWEIHGGDGSPSQEEEKGERYEAALQVHPAMRPRGGCPLKLKMVNTPWVIVRFMEVMGDIPKKSKKVKWMELSPLSAQLFATKWVVQQSSKRPKPNGYFLDPWKNRFYNYQLRKGDF</sequence>
<dbReference type="AlphaFoldDB" id="A0A5J5A4G9"/>
<reference evidence="1 2" key="1">
    <citation type="submission" date="2019-09" db="EMBL/GenBank/DDBJ databases">
        <title>A chromosome-level genome assembly of the Chinese tupelo Nyssa sinensis.</title>
        <authorList>
            <person name="Yang X."/>
            <person name="Kang M."/>
            <person name="Yang Y."/>
            <person name="Xiong H."/>
            <person name="Wang M."/>
            <person name="Zhang Z."/>
            <person name="Wang Z."/>
            <person name="Wu H."/>
            <person name="Ma T."/>
            <person name="Liu J."/>
            <person name="Xi Z."/>
        </authorList>
    </citation>
    <scope>NUCLEOTIDE SEQUENCE [LARGE SCALE GENOMIC DNA]</scope>
    <source>
        <strain evidence="1">J267</strain>
        <tissue evidence="1">Leaf</tissue>
    </source>
</reference>
<accession>A0A5J5A4G9</accession>
<proteinExistence type="predicted"/>
<dbReference type="Proteomes" id="UP000325577">
    <property type="component" value="Linkage Group LG3"/>
</dbReference>